<keyword evidence="2" id="KW-1185">Reference proteome</keyword>
<protein>
    <submittedName>
        <fullName evidence="1">Uncharacterized protein</fullName>
    </submittedName>
</protein>
<evidence type="ECO:0000313" key="2">
    <source>
        <dbReference type="Proteomes" id="UP000447434"/>
    </source>
</evidence>
<name>A0A6A4QVX8_LUPAL</name>
<accession>A0A6A4QVX8</accession>
<comment type="caution">
    <text evidence="1">The sequence shown here is derived from an EMBL/GenBank/DDBJ whole genome shotgun (WGS) entry which is preliminary data.</text>
</comment>
<sequence length="40" mass="4795">MSYPFYIRIREVMKADIEKITRLQKMSKLLVRTGELSSFD</sequence>
<dbReference type="Proteomes" id="UP000447434">
    <property type="component" value="Chromosome 2"/>
</dbReference>
<gene>
    <name evidence="1" type="ORF">Lalb_Chr02g0148941</name>
</gene>
<reference evidence="2" key="1">
    <citation type="journal article" date="2020" name="Nat. Commun.">
        <title>Genome sequence of the cluster root forming white lupin.</title>
        <authorList>
            <person name="Hufnagel B."/>
            <person name="Marques A."/>
            <person name="Soriano A."/>
            <person name="Marques L."/>
            <person name="Divol F."/>
            <person name="Doumas P."/>
            <person name="Sallet E."/>
            <person name="Mancinotti D."/>
            <person name="Carrere S."/>
            <person name="Marande W."/>
            <person name="Arribat S."/>
            <person name="Keller J."/>
            <person name="Huneau C."/>
            <person name="Blein T."/>
            <person name="Aime D."/>
            <person name="Laguerre M."/>
            <person name="Taylor J."/>
            <person name="Schubert V."/>
            <person name="Nelson M."/>
            <person name="Geu-Flores F."/>
            <person name="Crespi M."/>
            <person name="Gallardo-Guerrero K."/>
            <person name="Delaux P.-M."/>
            <person name="Salse J."/>
            <person name="Berges H."/>
            <person name="Guyot R."/>
            <person name="Gouzy J."/>
            <person name="Peret B."/>
        </authorList>
    </citation>
    <scope>NUCLEOTIDE SEQUENCE [LARGE SCALE GENOMIC DNA]</scope>
    <source>
        <strain evidence="2">cv. Amiga</strain>
    </source>
</reference>
<dbReference type="AlphaFoldDB" id="A0A6A4QVX8"/>
<proteinExistence type="predicted"/>
<evidence type="ECO:0000313" key="1">
    <source>
        <dbReference type="EMBL" id="KAE9619035.1"/>
    </source>
</evidence>
<organism evidence="1 2">
    <name type="scientific">Lupinus albus</name>
    <name type="common">White lupine</name>
    <name type="synonym">Lupinus termis</name>
    <dbReference type="NCBI Taxonomy" id="3870"/>
    <lineage>
        <taxon>Eukaryota</taxon>
        <taxon>Viridiplantae</taxon>
        <taxon>Streptophyta</taxon>
        <taxon>Embryophyta</taxon>
        <taxon>Tracheophyta</taxon>
        <taxon>Spermatophyta</taxon>
        <taxon>Magnoliopsida</taxon>
        <taxon>eudicotyledons</taxon>
        <taxon>Gunneridae</taxon>
        <taxon>Pentapetalae</taxon>
        <taxon>rosids</taxon>
        <taxon>fabids</taxon>
        <taxon>Fabales</taxon>
        <taxon>Fabaceae</taxon>
        <taxon>Papilionoideae</taxon>
        <taxon>50 kb inversion clade</taxon>
        <taxon>genistoids sensu lato</taxon>
        <taxon>core genistoids</taxon>
        <taxon>Genisteae</taxon>
        <taxon>Lupinus</taxon>
    </lineage>
</organism>
<dbReference type="EMBL" id="WOCE01000002">
    <property type="protein sequence ID" value="KAE9619035.1"/>
    <property type="molecule type" value="Genomic_DNA"/>
</dbReference>